<evidence type="ECO:0000313" key="2">
    <source>
        <dbReference type="EMBL" id="PAV24320.1"/>
    </source>
</evidence>
<dbReference type="SUPFAM" id="SSF54695">
    <property type="entry name" value="POZ domain"/>
    <property type="match status" value="1"/>
</dbReference>
<proteinExistence type="predicted"/>
<dbReference type="Gene3D" id="3.30.710.10">
    <property type="entry name" value="Potassium Channel Kv1.1, Chain A"/>
    <property type="match status" value="1"/>
</dbReference>
<dbReference type="EMBL" id="NBII01000001">
    <property type="protein sequence ID" value="PAV24320.1"/>
    <property type="molecule type" value="Genomic_DNA"/>
</dbReference>
<dbReference type="STRING" id="2282107.A0A286UXJ6"/>
<comment type="caution">
    <text evidence="2">The sequence shown here is derived from an EMBL/GenBank/DDBJ whole genome shotgun (WGS) entry which is preliminary data.</text>
</comment>
<gene>
    <name evidence="2" type="ORF">PNOK_0138800</name>
</gene>
<keyword evidence="3" id="KW-1185">Reference proteome</keyword>
<dbReference type="InterPro" id="IPR000210">
    <property type="entry name" value="BTB/POZ_dom"/>
</dbReference>
<dbReference type="InterPro" id="IPR011333">
    <property type="entry name" value="SKP1/BTB/POZ_sf"/>
</dbReference>
<feature type="domain" description="BTB" evidence="1">
    <location>
        <begin position="60"/>
        <end position="161"/>
    </location>
</feature>
<dbReference type="OrthoDB" id="3248190at2759"/>
<accession>A0A286UXJ6</accession>
<organism evidence="2 3">
    <name type="scientific">Pyrrhoderma noxium</name>
    <dbReference type="NCBI Taxonomy" id="2282107"/>
    <lineage>
        <taxon>Eukaryota</taxon>
        <taxon>Fungi</taxon>
        <taxon>Dikarya</taxon>
        <taxon>Basidiomycota</taxon>
        <taxon>Agaricomycotina</taxon>
        <taxon>Agaricomycetes</taxon>
        <taxon>Hymenochaetales</taxon>
        <taxon>Hymenochaetaceae</taxon>
        <taxon>Pyrrhoderma</taxon>
    </lineage>
</organism>
<reference evidence="2 3" key="1">
    <citation type="journal article" date="2017" name="Mol. Ecol.">
        <title>Comparative and population genomic landscape of Phellinus noxius: A hypervariable fungus causing root rot in trees.</title>
        <authorList>
            <person name="Chung C.L."/>
            <person name="Lee T.J."/>
            <person name="Akiba M."/>
            <person name="Lee H.H."/>
            <person name="Kuo T.H."/>
            <person name="Liu D."/>
            <person name="Ke H.M."/>
            <person name="Yokoi T."/>
            <person name="Roa M.B."/>
            <person name="Lu M.J."/>
            <person name="Chang Y.Y."/>
            <person name="Ann P.J."/>
            <person name="Tsai J.N."/>
            <person name="Chen C.Y."/>
            <person name="Tzean S.S."/>
            <person name="Ota Y."/>
            <person name="Hattori T."/>
            <person name="Sahashi N."/>
            <person name="Liou R.F."/>
            <person name="Kikuchi T."/>
            <person name="Tsai I.J."/>
        </authorList>
    </citation>
    <scope>NUCLEOTIDE SEQUENCE [LARGE SCALE GENOMIC DNA]</scope>
    <source>
        <strain evidence="2 3">FFPRI411160</strain>
    </source>
</reference>
<dbReference type="Proteomes" id="UP000217199">
    <property type="component" value="Unassembled WGS sequence"/>
</dbReference>
<dbReference type="AlphaFoldDB" id="A0A286UXJ6"/>
<evidence type="ECO:0000259" key="1">
    <source>
        <dbReference type="Pfam" id="PF00651"/>
    </source>
</evidence>
<dbReference type="Pfam" id="PF00651">
    <property type="entry name" value="BTB"/>
    <property type="match status" value="1"/>
</dbReference>
<evidence type="ECO:0000313" key="3">
    <source>
        <dbReference type="Proteomes" id="UP000217199"/>
    </source>
</evidence>
<name>A0A286UXJ6_9AGAM</name>
<dbReference type="InParanoid" id="A0A286UXJ6"/>
<protein>
    <recommendedName>
        <fullName evidence="1">BTB domain-containing protein</fullName>
    </recommendedName>
</protein>
<sequence length="251" mass="28078">MAYVVVPIATASSKVSPTLSPSPSLTSLSSFVMSGEDSRPTSPTSLASMSPKYWFEDGSVCIKVENTRYKVHSSLLKRHSPQLNTRLSAVMPGGTRRKKETKQSWDLLLEARSEHFDLLLSMIYPSELGSLPQFSQIEWLSLLEISSQLNFPAIRKAAINYVLSTITDPLELTHIGMSLQIKEILEKSFHILCTRGSPLTHEEGHTLGVSMVVELAKAREDLLKSIPWEVVWKRLHRWAIPNSPSLSPRIL</sequence>